<comment type="caution">
    <text evidence="1">The sequence shown here is derived from an EMBL/GenBank/DDBJ whole genome shotgun (WGS) entry which is preliminary data.</text>
</comment>
<dbReference type="AntiFam" id="ANF00008">
    <property type="entry name" value="Translation of CRISPR region"/>
</dbReference>
<accession>A0A401G3Z0</accession>
<reference evidence="2" key="1">
    <citation type="submission" date="2017-11" db="EMBL/GenBank/DDBJ databases">
        <authorList>
            <person name="Watanabe M."/>
            <person name="Kojima H."/>
        </authorList>
    </citation>
    <scope>NUCLEOTIDE SEQUENCE [LARGE SCALE GENOMIC DNA]</scope>
    <source>
        <strain evidence="2">Tokyo 01</strain>
    </source>
</reference>
<keyword evidence="2" id="KW-1185">Reference proteome</keyword>
<sequence>MICTLLPWNGGFNPRARMGRDKIRFAITGEAASFNPRARMGRDNENNYNTVPQGCFNPRARMGRDIMGNAQILKTQEVSIHAPAWGATKK</sequence>
<reference evidence="2" key="2">
    <citation type="submission" date="2019-01" db="EMBL/GenBank/DDBJ databases">
        <title>Genome sequence of Desulfonema ishimotonii strain Tokyo 01.</title>
        <authorList>
            <person name="Fukui M."/>
        </authorList>
    </citation>
    <scope>NUCLEOTIDE SEQUENCE [LARGE SCALE GENOMIC DNA]</scope>
    <source>
        <strain evidence="2">Tokyo 01</strain>
    </source>
</reference>
<dbReference type="AlphaFoldDB" id="A0A401G3Z0"/>
<dbReference type="AntiFam" id="ANF00272">
    <property type="entry name" value="Translation of CRISPR region"/>
</dbReference>
<organism evidence="1 2">
    <name type="scientific">Desulfonema ishimotonii</name>
    <dbReference type="NCBI Taxonomy" id="45657"/>
    <lineage>
        <taxon>Bacteria</taxon>
        <taxon>Pseudomonadati</taxon>
        <taxon>Thermodesulfobacteriota</taxon>
        <taxon>Desulfobacteria</taxon>
        <taxon>Desulfobacterales</taxon>
        <taxon>Desulfococcaceae</taxon>
        <taxon>Desulfonema</taxon>
    </lineage>
</organism>
<name>A0A401G3Z0_9BACT</name>
<evidence type="ECO:0000313" key="2">
    <source>
        <dbReference type="Proteomes" id="UP000288096"/>
    </source>
</evidence>
<dbReference type="EMBL" id="BEXT01000001">
    <property type="protein sequence ID" value="GBC63957.1"/>
    <property type="molecule type" value="Genomic_DNA"/>
</dbReference>
<protein>
    <submittedName>
        <fullName evidence="1">Uncharacterized protein</fullName>
    </submittedName>
</protein>
<proteinExistence type="predicted"/>
<dbReference type="Proteomes" id="UP000288096">
    <property type="component" value="Unassembled WGS sequence"/>
</dbReference>
<gene>
    <name evidence="1" type="ORF">DENIS_4957</name>
</gene>
<evidence type="ECO:0000313" key="1">
    <source>
        <dbReference type="EMBL" id="GBC63957.1"/>
    </source>
</evidence>